<reference evidence="3" key="2">
    <citation type="submission" date="2024-06" db="UniProtKB">
        <authorList>
            <consortium name="EnsemblMetazoa"/>
        </authorList>
    </citation>
    <scope>IDENTIFICATION</scope>
</reference>
<dbReference type="RefSeq" id="XP_019852380.1">
    <property type="nucleotide sequence ID" value="XM_019996821.1"/>
</dbReference>
<reference evidence="4" key="1">
    <citation type="journal article" date="2010" name="Nature">
        <title>The Amphimedon queenslandica genome and the evolution of animal complexity.</title>
        <authorList>
            <person name="Srivastava M."/>
            <person name="Simakov O."/>
            <person name="Chapman J."/>
            <person name="Fahey B."/>
            <person name="Gauthier M.E."/>
            <person name="Mitros T."/>
            <person name="Richards G.S."/>
            <person name="Conaco C."/>
            <person name="Dacre M."/>
            <person name="Hellsten U."/>
            <person name="Larroux C."/>
            <person name="Putnam N.H."/>
            <person name="Stanke M."/>
            <person name="Adamska M."/>
            <person name="Darling A."/>
            <person name="Degnan S.M."/>
            <person name="Oakley T.H."/>
            <person name="Plachetzki D.C."/>
            <person name="Zhai Y."/>
            <person name="Adamski M."/>
            <person name="Calcino A."/>
            <person name="Cummins S.F."/>
            <person name="Goodstein D.M."/>
            <person name="Harris C."/>
            <person name="Jackson D.J."/>
            <person name="Leys S.P."/>
            <person name="Shu S."/>
            <person name="Woodcroft B.J."/>
            <person name="Vervoort M."/>
            <person name="Kosik K.S."/>
            <person name="Manning G."/>
            <person name="Degnan B.M."/>
            <person name="Rokhsar D.S."/>
        </authorList>
    </citation>
    <scope>NUCLEOTIDE SEQUENCE [LARGE SCALE GENOMIC DNA]</scope>
</reference>
<keyword evidence="2" id="KW-1133">Transmembrane helix</keyword>
<feature type="region of interest" description="Disordered" evidence="1">
    <location>
        <begin position="116"/>
        <end position="136"/>
    </location>
</feature>
<organism evidence="3 4">
    <name type="scientific">Amphimedon queenslandica</name>
    <name type="common">Sponge</name>
    <dbReference type="NCBI Taxonomy" id="400682"/>
    <lineage>
        <taxon>Eukaryota</taxon>
        <taxon>Metazoa</taxon>
        <taxon>Porifera</taxon>
        <taxon>Demospongiae</taxon>
        <taxon>Heteroscleromorpha</taxon>
        <taxon>Haplosclerida</taxon>
        <taxon>Niphatidae</taxon>
        <taxon>Amphimedon</taxon>
    </lineage>
</organism>
<accession>A0AAN0J5T1</accession>
<protein>
    <submittedName>
        <fullName evidence="3">Uncharacterized protein</fullName>
    </submittedName>
</protein>
<proteinExistence type="predicted"/>
<dbReference type="Proteomes" id="UP000007879">
    <property type="component" value="Unassembled WGS sequence"/>
</dbReference>
<evidence type="ECO:0000313" key="4">
    <source>
        <dbReference type="Proteomes" id="UP000007879"/>
    </source>
</evidence>
<keyword evidence="4" id="KW-1185">Reference proteome</keyword>
<keyword evidence="2" id="KW-0812">Transmembrane</keyword>
<dbReference type="EnsemblMetazoa" id="XM_019996821.1">
    <property type="protein sequence ID" value="XP_019852380.1"/>
    <property type="gene ID" value="LOC109582172"/>
</dbReference>
<dbReference type="KEGG" id="aqu:109582172"/>
<evidence type="ECO:0000256" key="2">
    <source>
        <dbReference type="SAM" id="Phobius"/>
    </source>
</evidence>
<feature type="compositionally biased region" description="Basic and acidic residues" evidence="1">
    <location>
        <begin position="116"/>
        <end position="127"/>
    </location>
</feature>
<feature type="transmembrane region" description="Helical" evidence="2">
    <location>
        <begin position="35"/>
        <end position="62"/>
    </location>
</feature>
<keyword evidence="2" id="KW-0472">Membrane</keyword>
<evidence type="ECO:0000313" key="3">
    <source>
        <dbReference type="EnsemblMetazoa" id="XP_019852380.1"/>
    </source>
</evidence>
<sequence>MKKPELIIAVCCLIQGARAQKTLNDVLADEVGLIILVLAGVVVFLICCTWLLFTICMCDIAVAARKARQRDRELEEFYAPTPLPPRSSQRQMESVDFHNAAGFIHSQYRIEEQIRRENQQRQGDERQWNPAPPETQQRILSTFQSLTVSNEPKPSMPKPGGRSRIAGLHYASEESGEDDNDSDDTINSNNIIDIMNMPTIQNHNDSDDTIDSDNIIDIMNMPTIRNQY</sequence>
<dbReference type="AlphaFoldDB" id="A0AAN0J5T1"/>
<feature type="region of interest" description="Disordered" evidence="1">
    <location>
        <begin position="145"/>
        <end position="164"/>
    </location>
</feature>
<dbReference type="GeneID" id="109582172"/>
<evidence type="ECO:0000256" key="1">
    <source>
        <dbReference type="SAM" id="MobiDB-lite"/>
    </source>
</evidence>
<name>A0AAN0J5T1_AMPQE</name>